<dbReference type="Pfam" id="PF00232">
    <property type="entry name" value="Glyco_hydro_1"/>
    <property type="match status" value="1"/>
</dbReference>
<dbReference type="InterPro" id="IPR017853">
    <property type="entry name" value="GH"/>
</dbReference>
<dbReference type="GO" id="GO:0004565">
    <property type="term" value="F:beta-galactosidase activity"/>
    <property type="evidence" value="ECO:0007669"/>
    <property type="project" value="UniProtKB-EC"/>
</dbReference>
<dbReference type="InterPro" id="IPR033132">
    <property type="entry name" value="GH_1_N_CS"/>
</dbReference>
<dbReference type="PANTHER" id="PTHR10353:SF36">
    <property type="entry name" value="LP05116P"/>
    <property type="match status" value="1"/>
</dbReference>
<comment type="caution">
    <text evidence="11">The sequence shown here is derived from an EMBL/GenBank/DDBJ whole genome shotgun (WGS) entry which is preliminary data.</text>
</comment>
<dbReference type="InterPro" id="IPR006311">
    <property type="entry name" value="TAT_signal"/>
</dbReference>
<gene>
    <name evidence="11" type="ORF">LL253_14685</name>
</gene>
<evidence type="ECO:0000256" key="5">
    <source>
        <dbReference type="ARBA" id="ARBA00023001"/>
    </source>
</evidence>
<dbReference type="EMBL" id="JAJGNP010000013">
    <property type="protein sequence ID" value="MCC4233925.1"/>
    <property type="molecule type" value="Genomic_DNA"/>
</dbReference>
<comment type="catalytic activity">
    <reaction evidence="1 9">
        <text>Hydrolysis of terminal, non-reducing beta-D-glucosyl residues with release of beta-D-glucose.</text>
        <dbReference type="EC" id="3.2.1.21"/>
    </reaction>
</comment>
<evidence type="ECO:0000256" key="10">
    <source>
        <dbReference type="SAM" id="SignalP"/>
    </source>
</evidence>
<evidence type="ECO:0000313" key="12">
    <source>
        <dbReference type="Proteomes" id="UP001198830"/>
    </source>
</evidence>
<name>A0ABS8H5X1_9SPHN</name>
<keyword evidence="4 9" id="KW-0378">Hydrolase</keyword>
<dbReference type="PANTHER" id="PTHR10353">
    <property type="entry name" value="GLYCOSYL HYDROLASE"/>
    <property type="match status" value="1"/>
</dbReference>
<reference evidence="11 12" key="1">
    <citation type="submission" date="2021-10" db="EMBL/GenBank/DDBJ databases">
        <title>The diversity and Nitrogen Metabolism of Culturable Nitrate-Utilizing Bacteria Within the Oxygen Minimum Zone of the Changjiang (Yangtze River)Estuary.</title>
        <authorList>
            <person name="Zhang D."/>
            <person name="Zheng J."/>
            <person name="Liu S."/>
            <person name="He W."/>
        </authorList>
    </citation>
    <scope>NUCLEOTIDE SEQUENCE [LARGE SCALE GENOMIC DNA]</scope>
    <source>
        <strain evidence="11 12">FXH275-2</strain>
    </source>
</reference>
<protein>
    <recommendedName>
        <fullName evidence="3 9">Beta-glucosidase</fullName>
        <ecNumber evidence="3 9">3.2.1.21</ecNumber>
    </recommendedName>
</protein>
<feature type="signal peptide" evidence="10">
    <location>
        <begin position="1"/>
        <end position="28"/>
    </location>
</feature>
<evidence type="ECO:0000256" key="9">
    <source>
        <dbReference type="RuleBase" id="RU361175"/>
    </source>
</evidence>
<dbReference type="NCBIfam" id="TIGR03356">
    <property type="entry name" value="BGL"/>
    <property type="match status" value="1"/>
</dbReference>
<dbReference type="Gene3D" id="3.20.20.80">
    <property type="entry name" value="Glycosidases"/>
    <property type="match status" value="1"/>
</dbReference>
<feature type="chain" id="PRO_5046072928" description="Beta-glucosidase" evidence="10">
    <location>
        <begin position="29"/>
        <end position="487"/>
    </location>
</feature>
<dbReference type="RefSeq" id="WP_228227658.1">
    <property type="nucleotide sequence ID" value="NZ_JAJGNP010000013.1"/>
</dbReference>
<evidence type="ECO:0000256" key="8">
    <source>
        <dbReference type="ARBA" id="ARBA00023326"/>
    </source>
</evidence>
<proteinExistence type="inferred from homology"/>
<evidence type="ECO:0000256" key="4">
    <source>
        <dbReference type="ARBA" id="ARBA00022801"/>
    </source>
</evidence>
<evidence type="ECO:0000256" key="7">
    <source>
        <dbReference type="ARBA" id="ARBA00023295"/>
    </source>
</evidence>
<evidence type="ECO:0000256" key="3">
    <source>
        <dbReference type="ARBA" id="ARBA00012744"/>
    </source>
</evidence>
<dbReference type="PROSITE" id="PS00653">
    <property type="entry name" value="GLYCOSYL_HYDROL_F1_2"/>
    <property type="match status" value="1"/>
</dbReference>
<keyword evidence="7 9" id="KW-0326">Glycosidase</keyword>
<dbReference type="PRINTS" id="PR00131">
    <property type="entry name" value="GLHYDRLASE1"/>
</dbReference>
<keyword evidence="8" id="KW-0624">Polysaccharide degradation</keyword>
<dbReference type="Proteomes" id="UP001198830">
    <property type="component" value="Unassembled WGS sequence"/>
</dbReference>
<dbReference type="EC" id="3.2.1.21" evidence="3 9"/>
<dbReference type="InterPro" id="IPR001360">
    <property type="entry name" value="Glyco_hydro_1"/>
</dbReference>
<evidence type="ECO:0000256" key="2">
    <source>
        <dbReference type="ARBA" id="ARBA00010838"/>
    </source>
</evidence>
<keyword evidence="10" id="KW-0732">Signal</keyword>
<keyword evidence="5" id="KW-0136">Cellulose degradation</keyword>
<dbReference type="InterPro" id="IPR017736">
    <property type="entry name" value="Glyco_hydro_1_beta-glucosidase"/>
</dbReference>
<comment type="similarity">
    <text evidence="2 9">Belongs to the glycosyl hydrolase 1 family.</text>
</comment>
<sequence>MTGINRRDLGLGLGAAALGASLTGSVSAGTQTSAAVPNGAVDPLHFPDGFLWGAATAAYQIEGAAKEDGRGLTNWDVFSHTPGKVANGDTGDVACNSYHRYQEDIALLQALGVKAYRFSIAWSRIFPDGRGQPNPKGFAYYDWLVDGLLAAGITPHITLFHWDLPHALPGGWQNRDTAYAFADYASYMTARLSDRVKHIMTVNELRCFTDLSYMTGGKAPGLKLPMKEVNQVRHHGVLAHGLGVQAIRAATRSGVQVGIADNPNIYVPAIETNEHIEAAKRAMREENAMFLTAILEGAYRDTYLEAQGEDAPVVRAGDMQAIGSALDFLSINVYTGNTVRADGSKPGGYDILARLPQSPRMASPWLYVSPEVIYWGIRAIHEMWRPKAMYISENGCSTDDRLSSDGRVYDADRVMYLRNYITHLQRAAREGLPIRGYFVWSLMDNFEWEDGYTKLFGIHYVDFKTQKRTPKLSADWYRELVRTNRLV</sequence>
<accession>A0ABS8H5X1</accession>
<evidence type="ECO:0000256" key="6">
    <source>
        <dbReference type="ARBA" id="ARBA00023277"/>
    </source>
</evidence>
<keyword evidence="12" id="KW-1185">Reference proteome</keyword>
<evidence type="ECO:0000256" key="1">
    <source>
        <dbReference type="ARBA" id="ARBA00000448"/>
    </source>
</evidence>
<evidence type="ECO:0000313" key="11">
    <source>
        <dbReference type="EMBL" id="MCC4233925.1"/>
    </source>
</evidence>
<keyword evidence="6" id="KW-0119">Carbohydrate metabolism</keyword>
<organism evidence="11 12">
    <name type="scientific">Sphingobium soli</name>
    <dbReference type="NCBI Taxonomy" id="1591116"/>
    <lineage>
        <taxon>Bacteria</taxon>
        <taxon>Pseudomonadati</taxon>
        <taxon>Pseudomonadota</taxon>
        <taxon>Alphaproteobacteria</taxon>
        <taxon>Sphingomonadales</taxon>
        <taxon>Sphingomonadaceae</taxon>
        <taxon>Sphingobium</taxon>
    </lineage>
</organism>
<dbReference type="PROSITE" id="PS51318">
    <property type="entry name" value="TAT"/>
    <property type="match status" value="1"/>
</dbReference>
<dbReference type="SUPFAM" id="SSF51445">
    <property type="entry name" value="(Trans)glycosidases"/>
    <property type="match status" value="1"/>
</dbReference>